<dbReference type="RefSeq" id="WP_046956101.1">
    <property type="nucleotide sequence ID" value="NZ_LCYI01000050.1"/>
</dbReference>
<organism evidence="2 3">
    <name type="scientific">Bacillus cereus</name>
    <dbReference type="NCBI Taxonomy" id="1396"/>
    <lineage>
        <taxon>Bacteria</taxon>
        <taxon>Bacillati</taxon>
        <taxon>Bacillota</taxon>
        <taxon>Bacilli</taxon>
        <taxon>Bacillales</taxon>
        <taxon>Bacillaceae</taxon>
        <taxon>Bacillus</taxon>
        <taxon>Bacillus cereus group</taxon>
    </lineage>
</organism>
<keyword evidence="1" id="KW-0472">Membrane</keyword>
<evidence type="ECO:0008006" key="4">
    <source>
        <dbReference type="Google" id="ProtNLM"/>
    </source>
</evidence>
<dbReference type="Proteomes" id="UP000035214">
    <property type="component" value="Unassembled WGS sequence"/>
</dbReference>
<comment type="caution">
    <text evidence="2">The sequence shown here is derived from an EMBL/GenBank/DDBJ whole genome shotgun (WGS) entry which is preliminary data.</text>
</comment>
<protein>
    <recommendedName>
        <fullName evidence="4">Group-specific protein</fullName>
    </recommendedName>
</protein>
<keyword evidence="1" id="KW-1133">Transmembrane helix</keyword>
<dbReference type="EMBL" id="LCYI01000050">
    <property type="protein sequence ID" value="KLA24238.1"/>
    <property type="molecule type" value="Genomic_DNA"/>
</dbReference>
<dbReference type="AlphaFoldDB" id="A0A0G8EJ15"/>
<gene>
    <name evidence="2" type="ORF">B4077_4232</name>
</gene>
<evidence type="ECO:0000313" key="2">
    <source>
        <dbReference type="EMBL" id="KLA24238.1"/>
    </source>
</evidence>
<feature type="transmembrane region" description="Helical" evidence="1">
    <location>
        <begin position="39"/>
        <end position="59"/>
    </location>
</feature>
<evidence type="ECO:0000256" key="1">
    <source>
        <dbReference type="SAM" id="Phobius"/>
    </source>
</evidence>
<accession>A0A0G8EJ15</accession>
<evidence type="ECO:0000313" key="3">
    <source>
        <dbReference type="Proteomes" id="UP000035214"/>
    </source>
</evidence>
<keyword evidence="1" id="KW-0812">Transmembrane</keyword>
<name>A0A0G8EJ15_BACCE</name>
<proteinExistence type="predicted"/>
<reference evidence="2 3" key="1">
    <citation type="submission" date="2015-04" db="EMBL/GenBank/DDBJ databases">
        <title>Draft Genome Sequences of Eight Spore-Forming Food Isolates of Bacillus cereus Genome sequencing.</title>
        <authorList>
            <person name="Krawcyk A.O."/>
            <person name="de Jong A."/>
            <person name="Eijlander R.T."/>
            <person name="Berendsen E.M."/>
            <person name="Holsappel S."/>
            <person name="Wells-Bennik M."/>
            <person name="Kuipers O.P."/>
        </authorList>
    </citation>
    <scope>NUCLEOTIDE SEQUENCE [LARGE SCALE GENOMIC DNA]</scope>
    <source>
        <strain evidence="2 3">B4077</strain>
    </source>
</reference>
<sequence>MNKHTSITILNTLMISMLILNLFIFTSRMSFLPWYIEDGWGYLGLLLTSFIFLICFFQSSKLHKAGKLTTLQKFIPLASAVLSIFMLIIPSSDFMTILANLINTIILTIYIIVFQTNPDLANEKLLH</sequence>
<feature type="transmembrane region" description="Helical" evidence="1">
    <location>
        <begin position="7"/>
        <end position="27"/>
    </location>
</feature>
<dbReference type="PATRIC" id="fig|1396.428.peg.574"/>
<feature type="transmembrane region" description="Helical" evidence="1">
    <location>
        <begin position="71"/>
        <end position="89"/>
    </location>
</feature>
<feature type="transmembrane region" description="Helical" evidence="1">
    <location>
        <begin position="95"/>
        <end position="114"/>
    </location>
</feature>